<sequence length="194" mass="23052">MNENFCALKPVPRPCIKNLGIQRVNMPQINTIRDYVRLKQIIKNVLKLHSNNEQVNIHDNIYASQKEINMERAKQILSFLQKKQPKQKKPQIPVILLKHTPSPTAKSNYLVVDGHHRWLAHHLAKKQKDNRTRKMKTNPLHQMKSHVIHVNKDLMESFREINDALKKDKHLFHKRHTFKAKPVKRKPRKTYKKL</sequence>
<proteinExistence type="predicted"/>
<reference evidence="1" key="1">
    <citation type="journal article" date="2020" name="Nature">
        <title>Giant virus diversity and host interactions through global metagenomics.</title>
        <authorList>
            <person name="Schulz F."/>
            <person name="Roux S."/>
            <person name="Paez-Espino D."/>
            <person name="Jungbluth S."/>
            <person name="Walsh D.A."/>
            <person name="Denef V.J."/>
            <person name="McMahon K.D."/>
            <person name="Konstantinidis K.T."/>
            <person name="Eloe-Fadrosh E.A."/>
            <person name="Kyrpides N.C."/>
            <person name="Woyke T."/>
        </authorList>
    </citation>
    <scope>NUCLEOTIDE SEQUENCE</scope>
    <source>
        <strain evidence="1">GVMAG-S-3300012919-55</strain>
    </source>
</reference>
<dbReference type="CDD" id="cd16387">
    <property type="entry name" value="ParB_N_Srx"/>
    <property type="match status" value="1"/>
</dbReference>
<evidence type="ECO:0000313" key="1">
    <source>
        <dbReference type="EMBL" id="QHU17535.1"/>
    </source>
</evidence>
<organism evidence="1">
    <name type="scientific">viral metagenome</name>
    <dbReference type="NCBI Taxonomy" id="1070528"/>
    <lineage>
        <taxon>unclassified sequences</taxon>
        <taxon>metagenomes</taxon>
        <taxon>organismal metagenomes</taxon>
    </lineage>
</organism>
<name>A0A6C0KHS4_9ZZZZ</name>
<evidence type="ECO:0008006" key="2">
    <source>
        <dbReference type="Google" id="ProtNLM"/>
    </source>
</evidence>
<dbReference type="EMBL" id="MN740916">
    <property type="protein sequence ID" value="QHU17535.1"/>
    <property type="molecule type" value="Genomic_DNA"/>
</dbReference>
<dbReference type="AlphaFoldDB" id="A0A6C0KHS4"/>
<accession>A0A6C0KHS4</accession>
<protein>
    <recommendedName>
        <fullName evidence="2">ParB/Sulfiredoxin domain-containing protein</fullName>
    </recommendedName>
</protein>